<accession>A0ABQ0QGD6</accession>
<comment type="caution">
    <text evidence="2">The sequence shown here is derived from an EMBL/GenBank/DDBJ whole genome shotgun (WGS) entry which is preliminary data.</text>
</comment>
<proteinExistence type="predicted"/>
<organism evidence="2 3">
    <name type="scientific">Neokomagataea tanensis NBRC 106556</name>
    <dbReference type="NCBI Taxonomy" id="1223519"/>
    <lineage>
        <taxon>Bacteria</taxon>
        <taxon>Pseudomonadati</taxon>
        <taxon>Pseudomonadota</taxon>
        <taxon>Alphaproteobacteria</taxon>
        <taxon>Acetobacterales</taxon>
        <taxon>Acetobacteraceae</taxon>
        <taxon>Neokomagataea</taxon>
    </lineage>
</organism>
<name>A0ABQ0QGD6_9PROT</name>
<evidence type="ECO:0000313" key="3">
    <source>
        <dbReference type="Proteomes" id="UP001062443"/>
    </source>
</evidence>
<feature type="compositionally biased region" description="Basic and acidic residues" evidence="1">
    <location>
        <begin position="1"/>
        <end position="10"/>
    </location>
</feature>
<evidence type="ECO:0000256" key="1">
    <source>
        <dbReference type="SAM" id="MobiDB-lite"/>
    </source>
</evidence>
<evidence type="ECO:0008006" key="4">
    <source>
        <dbReference type="Google" id="ProtNLM"/>
    </source>
</evidence>
<dbReference type="Proteomes" id="UP001062443">
    <property type="component" value="Unassembled WGS sequence"/>
</dbReference>
<dbReference type="InterPro" id="IPR009531">
    <property type="entry name" value="DUF1150"/>
</dbReference>
<evidence type="ECO:0000313" key="2">
    <source>
        <dbReference type="EMBL" id="GBR43730.1"/>
    </source>
</evidence>
<reference evidence="2" key="1">
    <citation type="submission" date="2013-04" db="EMBL/GenBank/DDBJ databases">
        <title>The genome sequencing project of 58 acetic acid bacteria.</title>
        <authorList>
            <person name="Okamoto-Kainuma A."/>
            <person name="Ishikawa M."/>
            <person name="Umino S."/>
            <person name="Koizumi Y."/>
            <person name="Shiwa Y."/>
            <person name="Yoshikawa H."/>
            <person name="Matsutani M."/>
            <person name="Matsushita K."/>
        </authorList>
    </citation>
    <scope>NUCLEOTIDE SEQUENCE</scope>
    <source>
        <strain evidence="2">NBRC 106556</strain>
    </source>
</reference>
<dbReference type="EMBL" id="BAQB01000001">
    <property type="protein sequence ID" value="GBR43730.1"/>
    <property type="molecule type" value="Genomic_DNA"/>
</dbReference>
<keyword evidence="3" id="KW-1185">Reference proteome</keyword>
<gene>
    <name evidence="2" type="ORF">AA106556_0192</name>
</gene>
<dbReference type="Pfam" id="PF06620">
    <property type="entry name" value="DUF1150"/>
    <property type="match status" value="1"/>
</dbReference>
<protein>
    <recommendedName>
        <fullName evidence="4">DUF1150 domain-containing protein</fullName>
    </recommendedName>
</protein>
<feature type="region of interest" description="Disordered" evidence="1">
    <location>
        <begin position="1"/>
        <end position="24"/>
    </location>
</feature>
<sequence>MHKPAEHLEDSDLTDIFDSNQPAEEALPSDLRHITDQQLRVLGMSRLAYVRAGVEDGEAVMIIHAADGTPMAVADDEESAMDAILEHEMIPTMLQ</sequence>